<protein>
    <submittedName>
        <fullName evidence="1">Zinc finger MYM-type protein 1-like</fullName>
    </submittedName>
</protein>
<dbReference type="AlphaFoldDB" id="A0A6G0Y0K9"/>
<reference evidence="1 2" key="1">
    <citation type="submission" date="2019-08" db="EMBL/GenBank/DDBJ databases">
        <title>Whole genome of Aphis craccivora.</title>
        <authorList>
            <person name="Voronova N.V."/>
            <person name="Shulinski R.S."/>
            <person name="Bandarenka Y.V."/>
            <person name="Zhorov D.G."/>
            <person name="Warner D."/>
        </authorList>
    </citation>
    <scope>NUCLEOTIDE SEQUENCE [LARGE SCALE GENOMIC DNA]</scope>
    <source>
        <strain evidence="1">180601</strain>
        <tissue evidence="1">Whole Body</tissue>
    </source>
</reference>
<gene>
    <name evidence="1" type="ORF">FWK35_00026466</name>
</gene>
<evidence type="ECO:0000313" key="1">
    <source>
        <dbReference type="EMBL" id="KAF0746704.1"/>
    </source>
</evidence>
<keyword evidence="2" id="KW-1185">Reference proteome</keyword>
<accession>A0A6G0Y0K9</accession>
<name>A0A6G0Y0K9_APHCR</name>
<evidence type="ECO:0000313" key="2">
    <source>
        <dbReference type="Proteomes" id="UP000478052"/>
    </source>
</evidence>
<organism evidence="1 2">
    <name type="scientific">Aphis craccivora</name>
    <name type="common">Cowpea aphid</name>
    <dbReference type="NCBI Taxonomy" id="307492"/>
    <lineage>
        <taxon>Eukaryota</taxon>
        <taxon>Metazoa</taxon>
        <taxon>Ecdysozoa</taxon>
        <taxon>Arthropoda</taxon>
        <taxon>Hexapoda</taxon>
        <taxon>Insecta</taxon>
        <taxon>Pterygota</taxon>
        <taxon>Neoptera</taxon>
        <taxon>Paraneoptera</taxon>
        <taxon>Hemiptera</taxon>
        <taxon>Sternorrhyncha</taxon>
        <taxon>Aphidomorpha</taxon>
        <taxon>Aphidoidea</taxon>
        <taxon>Aphididae</taxon>
        <taxon>Aphidini</taxon>
        <taxon>Aphis</taxon>
        <taxon>Aphis</taxon>
    </lineage>
</organism>
<dbReference type="Proteomes" id="UP000478052">
    <property type="component" value="Unassembled WGS sequence"/>
</dbReference>
<dbReference type="EMBL" id="VUJU01007104">
    <property type="protein sequence ID" value="KAF0746704.1"/>
    <property type="molecule type" value="Genomic_DNA"/>
</dbReference>
<sequence length="202" mass="23332">MYCVIYLVQKIFYLKLLIFLKKIRCDESFNKCLKDAETIALDLDVEDSFTFFSYEQPDESIVNLKTKFKVEFYFYTLGVTLNSLEERFVKLHITTVLILNFRMITLGKLYGSSIATIRNENVGNSDIDAIEMTDELVAISDLLKPNSTPLEMSQFIVNNNNFIPNVAVALRIILTMPVFYMNQERLCDLATTSIEKEVIMEL</sequence>
<dbReference type="OrthoDB" id="6624632at2759"/>
<proteinExistence type="predicted"/>
<comment type="caution">
    <text evidence="1">The sequence shown here is derived from an EMBL/GenBank/DDBJ whole genome shotgun (WGS) entry which is preliminary data.</text>
</comment>